<dbReference type="SUPFAM" id="SSF46785">
    <property type="entry name" value="Winged helix' DNA-binding domain"/>
    <property type="match status" value="1"/>
</dbReference>
<keyword evidence="3" id="KW-0804">Transcription</keyword>
<reference evidence="5" key="1">
    <citation type="submission" date="2016-08" db="EMBL/GenBank/DDBJ databases">
        <title>Complete genome of Cloacibacillus porcorum.</title>
        <authorList>
            <person name="Looft T."/>
            <person name="Bayles D.O."/>
            <person name="Alt D.P."/>
        </authorList>
    </citation>
    <scope>NUCLEOTIDE SEQUENCE [LARGE SCALE GENOMIC DNA]</scope>
    <source>
        <strain evidence="5">CL-84</strain>
    </source>
</reference>
<accession>A0A1B2I907</accession>
<gene>
    <name evidence="5" type="ORF">BED41_15845</name>
</gene>
<evidence type="ECO:0000313" key="5">
    <source>
        <dbReference type="EMBL" id="ANZ46443.1"/>
    </source>
</evidence>
<keyword evidence="6" id="KW-1185">Reference proteome</keyword>
<dbReference type="InterPro" id="IPR000524">
    <property type="entry name" value="Tscrpt_reg_HTH_GntR"/>
</dbReference>
<evidence type="ECO:0000313" key="6">
    <source>
        <dbReference type="Proteomes" id="UP000093044"/>
    </source>
</evidence>
<organism evidence="5 6">
    <name type="scientific">Cloacibacillus porcorum</name>
    <dbReference type="NCBI Taxonomy" id="1197717"/>
    <lineage>
        <taxon>Bacteria</taxon>
        <taxon>Thermotogati</taxon>
        <taxon>Synergistota</taxon>
        <taxon>Synergistia</taxon>
        <taxon>Synergistales</taxon>
        <taxon>Synergistaceae</taxon>
        <taxon>Cloacibacillus</taxon>
    </lineage>
</organism>
<dbReference type="InterPro" id="IPR011711">
    <property type="entry name" value="GntR_C"/>
</dbReference>
<name>A0A1B2I907_9BACT</name>
<proteinExistence type="predicted"/>
<evidence type="ECO:0000259" key="4">
    <source>
        <dbReference type="PROSITE" id="PS50949"/>
    </source>
</evidence>
<evidence type="ECO:0000256" key="1">
    <source>
        <dbReference type="ARBA" id="ARBA00023015"/>
    </source>
</evidence>
<dbReference type="EMBL" id="CP016757">
    <property type="protein sequence ID" value="ANZ46443.1"/>
    <property type="molecule type" value="Genomic_DNA"/>
</dbReference>
<dbReference type="SMART" id="SM00895">
    <property type="entry name" value="FCD"/>
    <property type="match status" value="1"/>
</dbReference>
<dbReference type="Gene3D" id="1.20.120.530">
    <property type="entry name" value="GntR ligand-binding domain-like"/>
    <property type="match status" value="1"/>
</dbReference>
<dbReference type="STRING" id="1197717.BED41_15845"/>
<dbReference type="GO" id="GO:0003700">
    <property type="term" value="F:DNA-binding transcription factor activity"/>
    <property type="evidence" value="ECO:0007669"/>
    <property type="project" value="InterPro"/>
</dbReference>
<dbReference type="AlphaFoldDB" id="A0A1B2I907"/>
<dbReference type="Proteomes" id="UP000093044">
    <property type="component" value="Chromosome"/>
</dbReference>
<evidence type="ECO:0000256" key="2">
    <source>
        <dbReference type="ARBA" id="ARBA00023125"/>
    </source>
</evidence>
<dbReference type="CDD" id="cd07377">
    <property type="entry name" value="WHTH_GntR"/>
    <property type="match status" value="1"/>
</dbReference>
<dbReference type="SUPFAM" id="SSF48008">
    <property type="entry name" value="GntR ligand-binding domain-like"/>
    <property type="match status" value="1"/>
</dbReference>
<evidence type="ECO:0000256" key="3">
    <source>
        <dbReference type="ARBA" id="ARBA00023163"/>
    </source>
</evidence>
<dbReference type="RefSeq" id="WP_066748592.1">
    <property type="nucleotide sequence ID" value="NZ_CP016757.1"/>
</dbReference>
<dbReference type="KEGG" id="cpor:BED41_15845"/>
<dbReference type="PANTHER" id="PTHR43537">
    <property type="entry name" value="TRANSCRIPTIONAL REGULATOR, GNTR FAMILY"/>
    <property type="match status" value="1"/>
</dbReference>
<dbReference type="InterPro" id="IPR036390">
    <property type="entry name" value="WH_DNA-bd_sf"/>
</dbReference>
<protein>
    <recommendedName>
        <fullName evidence="4">HTH gntR-type domain-containing protein</fullName>
    </recommendedName>
</protein>
<dbReference type="SMART" id="SM00345">
    <property type="entry name" value="HTH_GNTR"/>
    <property type="match status" value="1"/>
</dbReference>
<dbReference type="GeneID" id="83059318"/>
<keyword evidence="1" id="KW-0805">Transcription regulation</keyword>
<dbReference type="Pfam" id="PF07729">
    <property type="entry name" value="FCD"/>
    <property type="match status" value="1"/>
</dbReference>
<dbReference type="GO" id="GO:0003677">
    <property type="term" value="F:DNA binding"/>
    <property type="evidence" value="ECO:0007669"/>
    <property type="project" value="UniProtKB-KW"/>
</dbReference>
<dbReference type="PANTHER" id="PTHR43537:SF45">
    <property type="entry name" value="GNTR FAMILY REGULATORY PROTEIN"/>
    <property type="match status" value="1"/>
</dbReference>
<dbReference type="Gene3D" id="1.10.10.10">
    <property type="entry name" value="Winged helix-like DNA-binding domain superfamily/Winged helix DNA-binding domain"/>
    <property type="match status" value="1"/>
</dbReference>
<keyword evidence="2" id="KW-0238">DNA-binding</keyword>
<dbReference type="Pfam" id="PF00392">
    <property type="entry name" value="GntR"/>
    <property type="match status" value="1"/>
</dbReference>
<feature type="domain" description="HTH gntR-type" evidence="4">
    <location>
        <begin position="4"/>
        <end position="71"/>
    </location>
</feature>
<sequence length="220" mass="25313">MPKISLADQAANKIRSLIQENKLMPGAHINIDFLAKEFGISQTPIREALKKLIAEGIAVYRPKVGYSVRNLTLHEYLQVSEIHQVLETYLVKELAKMPFIVDMVSLNTINQELQSHIKENDLEGMARANDNFHRKLYENYHNKLLVSRLFDLWNEVRSLRNMMYENKIFTSKMVREHEVIIAAIAKGDPEAAERAITDHYISGRESAIISFPIGAHEERE</sequence>
<dbReference type="InterPro" id="IPR008920">
    <property type="entry name" value="TF_FadR/GntR_C"/>
</dbReference>
<dbReference type="PROSITE" id="PS50949">
    <property type="entry name" value="HTH_GNTR"/>
    <property type="match status" value="1"/>
</dbReference>
<dbReference type="InterPro" id="IPR036388">
    <property type="entry name" value="WH-like_DNA-bd_sf"/>
</dbReference>